<dbReference type="Gene3D" id="1.25.40.10">
    <property type="entry name" value="Tetratricopeptide repeat domain"/>
    <property type="match status" value="1"/>
</dbReference>
<evidence type="ECO:0000313" key="5">
    <source>
        <dbReference type="Proteomes" id="UP000224974"/>
    </source>
</evidence>
<dbReference type="Pfam" id="PF13429">
    <property type="entry name" value="TPR_15"/>
    <property type="match status" value="1"/>
</dbReference>
<gene>
    <name evidence="3" type="ORF">CRN84_02330</name>
    <name evidence="4" type="ORF">NCTC12282_01020</name>
</gene>
<dbReference type="STRING" id="1111728.GCA_000427805_04034"/>
<dbReference type="PANTHER" id="PTHR45586:SF1">
    <property type="entry name" value="LIPOPOLYSACCHARIDE ASSEMBLY PROTEIN B"/>
    <property type="match status" value="1"/>
</dbReference>
<dbReference type="PANTHER" id="PTHR45586">
    <property type="entry name" value="TPR REPEAT-CONTAINING PROTEIN PA4667"/>
    <property type="match status" value="1"/>
</dbReference>
<name>A0A2C6DHF9_9GAMM</name>
<dbReference type="AlphaFoldDB" id="A0A2C6DHF9"/>
<organism evidence="3 5">
    <name type="scientific">Budvicia aquatica</name>
    <dbReference type="NCBI Taxonomy" id="82979"/>
    <lineage>
        <taxon>Bacteria</taxon>
        <taxon>Pseudomonadati</taxon>
        <taxon>Pseudomonadota</taxon>
        <taxon>Gammaproteobacteria</taxon>
        <taxon>Enterobacterales</taxon>
        <taxon>Budviciaceae</taxon>
        <taxon>Budvicia</taxon>
    </lineage>
</organism>
<evidence type="ECO:0000313" key="6">
    <source>
        <dbReference type="Proteomes" id="UP000373449"/>
    </source>
</evidence>
<dbReference type="Proteomes" id="UP000224974">
    <property type="component" value="Unassembled WGS sequence"/>
</dbReference>
<sequence>MSVHTTVGKVSPTTLLKREDWAGLGEYYRHRPDNLSATPDNVQHIVLFAISYLRQGEVEAGLSLLSDAVLRAHNSRALLRRWVISPGVESHLMLSFQVVNRLLAAGVCQVQDVLLVARGLIKGQSIAMAADLVARARDVFPQDSHLFALELRCLVLSGNTHQALTQVRAQAVIRGQSPEVMATCLYYLHQRGLHDDKALAFSLIQHLDTDTLASATLRVDILLSVGQAKQAILAGESALAAGIDGATLRRSLGQAYYQASHSRESKHRAVEHLRQAVVFNPDNLRAATLYADMLVRTGQNAESIPLLARWLDTHPDLAYVRALYARALRQQGQYSAASAEFLRLAQAQGATSKWHRYAAAALLQAGEKEEAERLFSRYIEARRAPMAGTFEEGLQGLDAHIDQVNLPVARLDWAWENGGKHSGLPRGEWERRAKWGHLADNFLLDWLECRTEQADEPMYQLGNIGQVEQFFHRLQLNERGCIIVTGHLGAMYAGPMLMSLLNMNSKWVASTPGVLKGGYGERLISVSDKSESEVVRACVQTLHSGQSIAVAIDGSLSLAAPTIEFLGQQVTYSTFCSRLAYKMHLPTVFCVPVWREGHIHFVLEKMVDPLKVESLSAFMERWKGNYLACVTRILESAPENLRLSGGLWRHIVAKDRSPR</sequence>
<reference evidence="4 6" key="3">
    <citation type="submission" date="2019-03" db="EMBL/GenBank/DDBJ databases">
        <authorList>
            <consortium name="Pathogen Informatics"/>
        </authorList>
    </citation>
    <scope>NUCLEOTIDE SEQUENCE [LARGE SCALE GENOMIC DNA]</scope>
    <source>
        <strain evidence="4 6">NCTC12282</strain>
    </source>
</reference>
<reference evidence="5" key="1">
    <citation type="submission" date="2017-09" db="EMBL/GenBank/DDBJ databases">
        <title>FDA dAtabase for Regulatory Grade micrObial Sequences (FDA-ARGOS): Supporting development and validation of Infectious Disease Dx tests.</title>
        <authorList>
            <person name="Minogue T."/>
            <person name="Wolcott M."/>
            <person name="Wasieloski L."/>
            <person name="Aguilar W."/>
            <person name="Moore D."/>
            <person name="Tallon L."/>
            <person name="Sadzewicz L."/>
            <person name="Ott S."/>
            <person name="Zhao X."/>
            <person name="Nagaraj S."/>
            <person name="Vavikolanu K."/>
            <person name="Aluvathingal J."/>
            <person name="Nadendla S."/>
            <person name="Sichtig H."/>
        </authorList>
    </citation>
    <scope>NUCLEOTIDE SEQUENCE [LARGE SCALE GENOMIC DNA]</scope>
    <source>
        <strain evidence="5">FDAARGOS_387</strain>
    </source>
</reference>
<dbReference type="OrthoDB" id="8978942at2"/>
<keyword evidence="2" id="KW-0802">TPR repeat</keyword>
<keyword evidence="5" id="KW-1185">Reference proteome</keyword>
<keyword evidence="1" id="KW-0677">Repeat</keyword>
<dbReference type="Proteomes" id="UP000373449">
    <property type="component" value="Unassembled WGS sequence"/>
</dbReference>
<dbReference type="RefSeq" id="WP_029095894.1">
    <property type="nucleotide sequence ID" value="NZ_CAADJA010000002.1"/>
</dbReference>
<dbReference type="EMBL" id="CAADJA010000002">
    <property type="protein sequence ID" value="VFS46129.1"/>
    <property type="molecule type" value="Genomic_DNA"/>
</dbReference>
<evidence type="ECO:0000256" key="2">
    <source>
        <dbReference type="ARBA" id="ARBA00022803"/>
    </source>
</evidence>
<dbReference type="EMBL" id="PDDX01000001">
    <property type="protein sequence ID" value="PHI28251.1"/>
    <property type="molecule type" value="Genomic_DNA"/>
</dbReference>
<proteinExistence type="predicted"/>
<evidence type="ECO:0000313" key="3">
    <source>
        <dbReference type="EMBL" id="PHI28251.1"/>
    </source>
</evidence>
<dbReference type="InterPro" id="IPR011990">
    <property type="entry name" value="TPR-like_helical_dom_sf"/>
</dbReference>
<evidence type="ECO:0000313" key="4">
    <source>
        <dbReference type="EMBL" id="VFS46129.1"/>
    </source>
</evidence>
<dbReference type="SUPFAM" id="SSF48452">
    <property type="entry name" value="TPR-like"/>
    <property type="match status" value="1"/>
</dbReference>
<dbReference type="InterPro" id="IPR051012">
    <property type="entry name" value="CellSynth/LPSAsmb/PSIAsmb"/>
</dbReference>
<evidence type="ECO:0000256" key="1">
    <source>
        <dbReference type="ARBA" id="ARBA00022737"/>
    </source>
</evidence>
<accession>A0A2C6DHF9</accession>
<reference evidence="3" key="2">
    <citation type="submission" date="2017-09" db="EMBL/GenBank/DDBJ databases">
        <title>FDA dAtabase for Regulatory Grade micrObial Sequences (FDA-ARGOS): Supporting development and validation of Infectious Disease Dx tests.</title>
        <authorList>
            <person name="Minogue T."/>
            <person name="Wolcott M."/>
            <person name="Wasieloski L."/>
            <person name="Aguilar W."/>
            <person name="Moore D."/>
            <person name="Tallon L.J."/>
            <person name="Sadzewicz L."/>
            <person name="Ott S."/>
            <person name="Zhao X."/>
            <person name="Nagaraj S."/>
            <person name="Vavikolanu K."/>
            <person name="Aluvathingal J."/>
            <person name="Nadendla S."/>
            <person name="Sichtig H."/>
        </authorList>
    </citation>
    <scope>NUCLEOTIDE SEQUENCE</scope>
    <source>
        <strain evidence="3">FDAARGOS_387</strain>
    </source>
</reference>
<protein>
    <submittedName>
        <fullName evidence="4">Vi polysaccharide export protein VexE</fullName>
    </submittedName>
    <submittedName>
        <fullName evidence="3">Vi polysaccharide transport protein VexE</fullName>
    </submittedName>
</protein>